<dbReference type="GO" id="GO:0050661">
    <property type="term" value="F:NADP binding"/>
    <property type="evidence" value="ECO:0007669"/>
    <property type="project" value="InterPro"/>
</dbReference>
<dbReference type="PANTHER" id="PTHR42877:SF4">
    <property type="entry name" value="FAD_NAD(P)-BINDING DOMAIN-CONTAINING PROTEIN-RELATED"/>
    <property type="match status" value="1"/>
</dbReference>
<sequence length="502" mass="57408">MAAYYDTSKPTVGIIGAGFSGICAAIRLKQELGIDAQILEESKEVGGTWHFNRYPGCACDVPSHLYSLSFEPNPDWSQHYSPSEEIHDYIKNITKKHNLYDNISFNTHVDKATWLQDECRWKVDVHSTLDGAACTYYFDCMYLSVGTIRVPRTPKEFTGFQGPIVHTADWDSSVDFTNKRVAVVGSGASAVQTVPRLQKQAAHLVSYQRSPAWVRVRQQYHYSKLKKFLFRWMPLILLLHRWYIYWVGELGYVVFGYYKSFLARWYSNSVAKSMRQRIEGQGRPDLVEKLIPKYLMGCKRIAPSEDYLEALCQDNVTVETTSIQKVEGRTITTVDGKEQEFDILVLATGFDVPGFLANLEVQGTHKETLNEMWKDKFPGTYKTVLVNGFPNLFVILGPSSILGHNSVLVMVECQVNYTIKCLKRMIKEKVAAIEPTQEAQDKFVQEIKKDLETTVWKRGGCNSWYINSAGEASALWSSTVTRFWWMLRSVKNLKDFNTYKVV</sequence>
<gene>
    <name evidence="5" type="ORF">O0I10_002888</name>
</gene>
<evidence type="ECO:0000256" key="3">
    <source>
        <dbReference type="ARBA" id="ARBA00022827"/>
    </source>
</evidence>
<comment type="caution">
    <text evidence="5">The sequence shown here is derived from an EMBL/GenBank/DDBJ whole genome shotgun (WGS) entry which is preliminary data.</text>
</comment>
<dbReference type="GeneID" id="83210302"/>
<dbReference type="InterPro" id="IPR020946">
    <property type="entry name" value="Flavin_mOase-like"/>
</dbReference>
<dbReference type="GO" id="GO:0050660">
    <property type="term" value="F:flavin adenine dinucleotide binding"/>
    <property type="evidence" value="ECO:0007669"/>
    <property type="project" value="InterPro"/>
</dbReference>
<keyword evidence="2" id="KW-0285">Flavoprotein</keyword>
<keyword evidence="3" id="KW-0274">FAD</keyword>
<accession>A0AAD7V9X2</accession>
<evidence type="ECO:0000256" key="4">
    <source>
        <dbReference type="ARBA" id="ARBA00023002"/>
    </source>
</evidence>
<proteinExistence type="inferred from homology"/>
<dbReference type="Gene3D" id="3.50.50.60">
    <property type="entry name" value="FAD/NAD(P)-binding domain"/>
    <property type="match status" value="3"/>
</dbReference>
<dbReference type="InterPro" id="IPR036188">
    <property type="entry name" value="FAD/NAD-bd_sf"/>
</dbReference>
<dbReference type="InterPro" id="IPR000960">
    <property type="entry name" value="Flavin_mOase"/>
</dbReference>
<organism evidence="5 6">
    <name type="scientific">Lichtheimia ornata</name>
    <dbReference type="NCBI Taxonomy" id="688661"/>
    <lineage>
        <taxon>Eukaryota</taxon>
        <taxon>Fungi</taxon>
        <taxon>Fungi incertae sedis</taxon>
        <taxon>Mucoromycota</taxon>
        <taxon>Mucoromycotina</taxon>
        <taxon>Mucoromycetes</taxon>
        <taxon>Mucorales</taxon>
        <taxon>Lichtheimiaceae</taxon>
        <taxon>Lichtheimia</taxon>
    </lineage>
</organism>
<dbReference type="AlphaFoldDB" id="A0AAD7V9X2"/>
<dbReference type="PIRSF" id="PIRSF000332">
    <property type="entry name" value="FMO"/>
    <property type="match status" value="1"/>
</dbReference>
<evidence type="ECO:0000313" key="5">
    <source>
        <dbReference type="EMBL" id="KAJ8661141.1"/>
    </source>
</evidence>
<dbReference type="EMBL" id="JARTCD010000009">
    <property type="protein sequence ID" value="KAJ8661141.1"/>
    <property type="molecule type" value="Genomic_DNA"/>
</dbReference>
<dbReference type="GO" id="GO:0004499">
    <property type="term" value="F:N,N-dimethylaniline monooxygenase activity"/>
    <property type="evidence" value="ECO:0007669"/>
    <property type="project" value="InterPro"/>
</dbReference>
<dbReference type="RefSeq" id="XP_058346054.1">
    <property type="nucleotide sequence ID" value="XM_058482965.1"/>
</dbReference>
<dbReference type="InterPro" id="IPR051209">
    <property type="entry name" value="FAD-bind_Monooxygenase_sf"/>
</dbReference>
<reference evidence="5 6" key="1">
    <citation type="submission" date="2023-03" db="EMBL/GenBank/DDBJ databases">
        <title>Genome sequence of Lichtheimia ornata CBS 291.66.</title>
        <authorList>
            <person name="Mohabir J.T."/>
            <person name="Shea T.P."/>
            <person name="Kurbessoian T."/>
            <person name="Berby B."/>
            <person name="Fontaine J."/>
            <person name="Livny J."/>
            <person name="Gnirke A."/>
            <person name="Stajich J.E."/>
            <person name="Cuomo C.A."/>
        </authorList>
    </citation>
    <scope>NUCLEOTIDE SEQUENCE [LARGE SCALE GENOMIC DNA]</scope>
    <source>
        <strain evidence="5">CBS 291.66</strain>
    </source>
</reference>
<dbReference type="Proteomes" id="UP001234581">
    <property type="component" value="Unassembled WGS sequence"/>
</dbReference>
<dbReference type="Pfam" id="PF00743">
    <property type="entry name" value="FMO-like"/>
    <property type="match status" value="1"/>
</dbReference>
<evidence type="ECO:0000256" key="1">
    <source>
        <dbReference type="ARBA" id="ARBA00010139"/>
    </source>
</evidence>
<comment type="similarity">
    <text evidence="1">Belongs to the FAD-binding monooxygenase family.</text>
</comment>
<dbReference type="PANTHER" id="PTHR42877">
    <property type="entry name" value="L-ORNITHINE N(5)-MONOOXYGENASE-RELATED"/>
    <property type="match status" value="1"/>
</dbReference>
<name>A0AAD7V9X2_9FUNG</name>
<keyword evidence="6" id="KW-1185">Reference proteome</keyword>
<protein>
    <submittedName>
        <fullName evidence="5">Uncharacterized protein</fullName>
    </submittedName>
</protein>
<keyword evidence="4" id="KW-0560">Oxidoreductase</keyword>
<dbReference type="SUPFAM" id="SSF51905">
    <property type="entry name" value="FAD/NAD(P)-binding domain"/>
    <property type="match status" value="1"/>
</dbReference>
<evidence type="ECO:0000313" key="6">
    <source>
        <dbReference type="Proteomes" id="UP001234581"/>
    </source>
</evidence>
<evidence type="ECO:0000256" key="2">
    <source>
        <dbReference type="ARBA" id="ARBA00022630"/>
    </source>
</evidence>